<protein>
    <submittedName>
        <fullName evidence="2">DUF2857 family protein</fullName>
    </submittedName>
</protein>
<evidence type="ECO:0000313" key="4">
    <source>
        <dbReference type="Proteomes" id="UP000424966"/>
    </source>
</evidence>
<proteinExistence type="predicted"/>
<reference evidence="1 3" key="1">
    <citation type="submission" date="2017-05" db="EMBL/GenBank/DDBJ databases">
        <title>Whole genome sequencing of Yersinia kristensenii.</title>
        <authorList>
            <person name="Campioni F."/>
        </authorList>
    </citation>
    <scope>NUCLEOTIDE SEQUENCE [LARGE SCALE GENOMIC DNA]</scope>
    <source>
        <strain evidence="1 3">CFSAN060536</strain>
    </source>
</reference>
<dbReference type="AlphaFoldDB" id="A0A208ZV02"/>
<dbReference type="RefSeq" id="WP_050135281.1">
    <property type="nucleotide sequence ID" value="NZ_CBCPKE010000012.1"/>
</dbReference>
<keyword evidence="4" id="KW-1185">Reference proteome</keyword>
<dbReference type="EMBL" id="NHOI01000027">
    <property type="protein sequence ID" value="OVZ84337.1"/>
    <property type="molecule type" value="Genomic_DNA"/>
</dbReference>
<sequence>MNPQIGMTTNALLTQVLMELKSGNIRRCEAMGLTLEEIQDLNQLTVEDLHYLVNSSVSILTFHINHTNLNMMLAQARQEQVRIQRIDRALALGGSIEMMQCYFGLTAAEVSTRRRLAGIPTRQGRNQTPGEAEEISIWEQWRAAKIDNLDSLEALEVMMLIAEQQDIALTSVWTLVKGWVEQQQQQQRRVG</sequence>
<dbReference type="Pfam" id="PF11198">
    <property type="entry name" value="DUF2857"/>
    <property type="match status" value="1"/>
</dbReference>
<gene>
    <name evidence="1" type="ORF">CBW57_17470</name>
    <name evidence="2" type="ORF">FOC37_06300</name>
</gene>
<dbReference type="InterPro" id="IPR021364">
    <property type="entry name" value="DUF2857"/>
</dbReference>
<evidence type="ECO:0000313" key="3">
    <source>
        <dbReference type="Proteomes" id="UP000196440"/>
    </source>
</evidence>
<dbReference type="Proteomes" id="UP000196440">
    <property type="component" value="Unassembled WGS sequence"/>
</dbReference>
<dbReference type="EMBL" id="CP046294">
    <property type="protein sequence ID" value="QGR70020.1"/>
    <property type="molecule type" value="Genomic_DNA"/>
</dbReference>
<organism evidence="1 3">
    <name type="scientific">Yersinia intermedia</name>
    <dbReference type="NCBI Taxonomy" id="631"/>
    <lineage>
        <taxon>Bacteria</taxon>
        <taxon>Pseudomonadati</taxon>
        <taxon>Pseudomonadota</taxon>
        <taxon>Gammaproteobacteria</taxon>
        <taxon>Enterobacterales</taxon>
        <taxon>Yersiniaceae</taxon>
        <taxon>Yersinia</taxon>
    </lineage>
</organism>
<dbReference type="Proteomes" id="UP000424966">
    <property type="component" value="Chromosome"/>
</dbReference>
<dbReference type="GeneID" id="58045856"/>
<name>A0A208ZV02_YERIN</name>
<reference evidence="2 4" key="2">
    <citation type="submission" date="2019-11" db="EMBL/GenBank/DDBJ databases">
        <title>FDA dAtabase for Regulatory Grade micrObial Sequences (FDA-ARGOS): Supporting development and validation of Infectious Disease Dx tests.</title>
        <authorList>
            <person name="Patel R."/>
            <person name="Rucinski S."/>
            <person name="Tallon L."/>
            <person name="Sadzewicz L."/>
            <person name="Vavikolanu K."/>
            <person name="Mehta A."/>
            <person name="Aluvathingal J."/>
            <person name="Nadendla S."/>
            <person name="Nandy P."/>
            <person name="Geyer C."/>
            <person name="Yan Y."/>
            <person name="Sichtig H."/>
        </authorList>
    </citation>
    <scope>NUCLEOTIDE SEQUENCE [LARGE SCALE GENOMIC DNA]</scope>
    <source>
        <strain evidence="2 4">FDAARGOS_729</strain>
    </source>
</reference>
<accession>A0A208ZV02</accession>
<evidence type="ECO:0000313" key="2">
    <source>
        <dbReference type="EMBL" id="QGR70020.1"/>
    </source>
</evidence>
<evidence type="ECO:0000313" key="1">
    <source>
        <dbReference type="EMBL" id="OVZ84337.1"/>
    </source>
</evidence>